<dbReference type="RefSeq" id="WP_380917584.1">
    <property type="nucleotide sequence ID" value="NZ_JBHUPE010000001.1"/>
</dbReference>
<dbReference type="EMBL" id="JBHUPE010000001">
    <property type="protein sequence ID" value="MFD2902542.1"/>
    <property type="molecule type" value="Genomic_DNA"/>
</dbReference>
<sequence length="375" mass="42687">MAWNFRRRVKIIPGVHLNFSKNGISTSIGVKGASITLGKSGTYLNTGIPGLGLYNRQKLVNGDSPSFESPISPQQLEPYDSKYDNIFSAAIHEITSQDMQGIKEAILLAREQRLSLEKDISKIRIALTVSKIKKAMSYLLVYGLINKSIPEQIDNDLKTQREALKQTKEQKEASYVNLEVDFDTESKFKYEELVNTFIELTRSRKIWDVTSAHFEDRRITRSSASTIVKRNTVSFGLKSIPEFKSDVQALFLQNANGADLYIYPNFIVMYSKNKDFAVIGLDEISMEQNYVRFTETQGVPADTKIIEQTWAKVNKNGSRDKRFKGNYQIPVVRYGELKLKTTTGVHEEYQFSNYEATAAFGQAFREYQQSIKQLA</sequence>
<evidence type="ECO:0000313" key="3">
    <source>
        <dbReference type="Proteomes" id="UP001597509"/>
    </source>
</evidence>
<gene>
    <name evidence="2" type="ORF">ACFS6I_01300</name>
</gene>
<feature type="domain" description="DUF4236" evidence="1">
    <location>
        <begin position="3"/>
        <end position="56"/>
    </location>
</feature>
<dbReference type="Pfam" id="PF14020">
    <property type="entry name" value="DUF4236"/>
    <property type="match status" value="1"/>
</dbReference>
<evidence type="ECO:0000313" key="2">
    <source>
        <dbReference type="EMBL" id="MFD2902542.1"/>
    </source>
</evidence>
<organism evidence="2 3">
    <name type="scientific">Sphingobacterium anhuiense</name>
    <dbReference type="NCBI Taxonomy" id="493780"/>
    <lineage>
        <taxon>Bacteria</taxon>
        <taxon>Pseudomonadati</taxon>
        <taxon>Bacteroidota</taxon>
        <taxon>Sphingobacteriia</taxon>
        <taxon>Sphingobacteriales</taxon>
        <taxon>Sphingobacteriaceae</taxon>
        <taxon>Sphingobacterium</taxon>
    </lineage>
</organism>
<reference evidence="3" key="1">
    <citation type="journal article" date="2019" name="Int. J. Syst. Evol. Microbiol.">
        <title>The Global Catalogue of Microorganisms (GCM) 10K type strain sequencing project: providing services to taxonomists for standard genome sequencing and annotation.</title>
        <authorList>
            <consortium name="The Broad Institute Genomics Platform"/>
            <consortium name="The Broad Institute Genome Sequencing Center for Infectious Disease"/>
            <person name="Wu L."/>
            <person name="Ma J."/>
        </authorList>
    </citation>
    <scope>NUCLEOTIDE SEQUENCE [LARGE SCALE GENOMIC DNA]</scope>
    <source>
        <strain evidence="3">KCTC 22209</strain>
    </source>
</reference>
<accession>A0ABW5YQ63</accession>
<protein>
    <submittedName>
        <fullName evidence="2">DUF4236 domain-containing protein</fullName>
    </submittedName>
</protein>
<evidence type="ECO:0000259" key="1">
    <source>
        <dbReference type="Pfam" id="PF14020"/>
    </source>
</evidence>
<keyword evidence="3" id="KW-1185">Reference proteome</keyword>
<dbReference type="InterPro" id="IPR025330">
    <property type="entry name" value="DUF4236"/>
</dbReference>
<name>A0ABW5YQ63_9SPHI</name>
<comment type="caution">
    <text evidence="2">The sequence shown here is derived from an EMBL/GenBank/DDBJ whole genome shotgun (WGS) entry which is preliminary data.</text>
</comment>
<dbReference type="Proteomes" id="UP001597509">
    <property type="component" value="Unassembled WGS sequence"/>
</dbReference>
<proteinExistence type="predicted"/>